<feature type="binding site" evidence="9">
    <location>
        <position position="203"/>
    </location>
    <ligand>
        <name>1-deoxy-D-xylulose 5-phosphate</name>
        <dbReference type="ChEBI" id="CHEBI:57792"/>
    </ligand>
</feature>
<reference evidence="13" key="1">
    <citation type="submission" date="2022-10" db="EMBL/GenBank/DDBJ databases">
        <title>Host association and intracellularity evolved multiple times independently in the Rickettsiales.</title>
        <authorList>
            <person name="Castelli M."/>
            <person name="Nardi T."/>
            <person name="Gammuto L."/>
            <person name="Bellinzona G."/>
            <person name="Sabaneyeva E."/>
            <person name="Potekhin A."/>
            <person name="Serra V."/>
            <person name="Petroni G."/>
            <person name="Sassera D."/>
        </authorList>
    </citation>
    <scope>NUCLEOTIDE SEQUENCE [LARGE SCALE GENOMIC DNA]</scope>
    <source>
        <strain evidence="13">US_Bl 11III1</strain>
    </source>
</reference>
<keyword evidence="6 9" id="KW-0464">Manganese</keyword>
<keyword evidence="14" id="KW-1185">Reference proteome</keyword>
<feature type="binding site" evidence="9">
    <location>
        <position position="11"/>
    </location>
    <ligand>
        <name>NADPH</name>
        <dbReference type="ChEBI" id="CHEBI:57783"/>
    </ligand>
</feature>
<feature type="binding site" evidence="9">
    <location>
        <position position="151"/>
    </location>
    <ligand>
        <name>1-deoxy-D-xylulose 5-phosphate</name>
        <dbReference type="ChEBI" id="CHEBI:57792"/>
    </ligand>
</feature>
<dbReference type="Pfam" id="PF08436">
    <property type="entry name" value="DXP_redisom_C"/>
    <property type="match status" value="1"/>
</dbReference>
<dbReference type="Pfam" id="PF13288">
    <property type="entry name" value="DXPR_C"/>
    <property type="match status" value="1"/>
</dbReference>
<evidence type="ECO:0000256" key="1">
    <source>
        <dbReference type="ARBA" id="ARBA00005094"/>
    </source>
</evidence>
<feature type="binding site" evidence="9">
    <location>
        <position position="13"/>
    </location>
    <ligand>
        <name>NADPH</name>
        <dbReference type="ChEBI" id="CHEBI:57783"/>
    </ligand>
</feature>
<evidence type="ECO:0000259" key="11">
    <source>
        <dbReference type="Pfam" id="PF08436"/>
    </source>
</evidence>
<feature type="binding site" evidence="9">
    <location>
        <position position="225"/>
    </location>
    <ligand>
        <name>1-deoxy-D-xylulose 5-phosphate</name>
        <dbReference type="ChEBI" id="CHEBI:57792"/>
    </ligand>
</feature>
<keyword evidence="4 9" id="KW-0521">NADP</keyword>
<keyword evidence="9" id="KW-0460">Magnesium</keyword>
<comment type="similarity">
    <text evidence="2 9">Belongs to the DXR family.</text>
</comment>
<evidence type="ECO:0000313" key="13">
    <source>
        <dbReference type="EMBL" id="WPX97735.1"/>
    </source>
</evidence>
<dbReference type="PIRSF" id="PIRSF006205">
    <property type="entry name" value="Dxp_reductismrs"/>
    <property type="match status" value="1"/>
</dbReference>
<dbReference type="InterPro" id="IPR003821">
    <property type="entry name" value="DXP_reductoisomerase"/>
</dbReference>
<gene>
    <name evidence="9" type="primary">dxr</name>
    <name evidence="13" type="ORF">Fokcrypt_00250</name>
</gene>
<evidence type="ECO:0000256" key="7">
    <source>
        <dbReference type="ARBA" id="ARBA00023229"/>
    </source>
</evidence>
<dbReference type="EMBL" id="CP110343">
    <property type="protein sequence ID" value="WPX97735.1"/>
    <property type="molecule type" value="Genomic_DNA"/>
</dbReference>
<feature type="domain" description="1-deoxy-D-xylulose 5-phosphate reductoisomerase N-terminal" evidence="10">
    <location>
        <begin position="4"/>
        <end position="130"/>
    </location>
</feature>
<evidence type="ECO:0000256" key="9">
    <source>
        <dbReference type="HAMAP-Rule" id="MF_00183"/>
    </source>
</evidence>
<dbReference type="SUPFAM" id="SSF55347">
    <property type="entry name" value="Glyceraldehyde-3-phosphate dehydrogenase-like, C-terminal domain"/>
    <property type="match status" value="1"/>
</dbReference>
<feature type="binding site" evidence="9">
    <location>
        <position position="123"/>
    </location>
    <ligand>
        <name>NADPH</name>
        <dbReference type="ChEBI" id="CHEBI:57783"/>
    </ligand>
</feature>
<accession>A0ABZ0UNM7</accession>
<keyword evidence="5 9" id="KW-0560">Oxidoreductase</keyword>
<keyword evidence="7 9" id="KW-0414">Isoprene biosynthesis</keyword>
<sequence>MKKVIILGVTGSVGLATLQAFKKLGCTHAIKSIMTRGSDIKKLEKIVREFDITNIIITNRSAISQIRSTDFKRKVRILSETEEICNFLQYEQHDTCVSAISGIAGLIPTILTMHSCKRLIIANKEAIICGNKLFIEHAIKLGVEIIPIDSEHHAIHSILTLNNDTNTCNINNVRKLILTATGSSIWKNKILPQDATKMDILTHPVWKMGNVITVNSASMMNKVFEMYEASILFGIPMQNVDALLHPVAVVHGIVQYKNGTSIMHCRTPTMVSPIMDAILYPQQHDANKTSDSQSASENNFFKNKTFEFYDIDTELFPLFRLAKTSMTHSSIVALNAINEFYVQQFLNDRISFQEMIKSIEGKFEKYKNDTDIKSFQDIIEYHNDIQKML</sequence>
<evidence type="ECO:0000256" key="6">
    <source>
        <dbReference type="ARBA" id="ARBA00023211"/>
    </source>
</evidence>
<dbReference type="SUPFAM" id="SSF51735">
    <property type="entry name" value="NAD(P)-binding Rossmann-fold domains"/>
    <property type="match status" value="1"/>
</dbReference>
<dbReference type="InterPro" id="IPR036169">
    <property type="entry name" value="DXPR_C_sf"/>
</dbReference>
<dbReference type="Pfam" id="PF02670">
    <property type="entry name" value="DXP_reductoisom"/>
    <property type="match status" value="1"/>
</dbReference>
<organism evidence="13 14">
    <name type="scientific">Candidatus Fokinia crypta</name>
    <dbReference type="NCBI Taxonomy" id="1920990"/>
    <lineage>
        <taxon>Bacteria</taxon>
        <taxon>Pseudomonadati</taxon>
        <taxon>Pseudomonadota</taxon>
        <taxon>Alphaproteobacteria</taxon>
        <taxon>Rickettsiales</taxon>
        <taxon>Candidatus Midichloriaceae</taxon>
        <taxon>Candidatus Fokinia</taxon>
    </lineage>
</organism>
<proteinExistence type="inferred from homology"/>
<evidence type="ECO:0000313" key="14">
    <source>
        <dbReference type="Proteomes" id="UP001325140"/>
    </source>
</evidence>
<dbReference type="SUPFAM" id="SSF69055">
    <property type="entry name" value="1-deoxy-D-xylulose-5-phosphate reductoisomerase, C-terminal domain"/>
    <property type="match status" value="1"/>
</dbReference>
<dbReference type="InterPro" id="IPR013512">
    <property type="entry name" value="DXP_reductoisomerase_N"/>
</dbReference>
<evidence type="ECO:0000256" key="5">
    <source>
        <dbReference type="ARBA" id="ARBA00023002"/>
    </source>
</evidence>
<feature type="domain" description="DXP reductoisomerase C-terminal" evidence="12">
    <location>
        <begin position="267"/>
        <end position="386"/>
    </location>
</feature>
<feature type="binding site" evidence="9">
    <location>
        <position position="10"/>
    </location>
    <ligand>
        <name>NADPH</name>
        <dbReference type="ChEBI" id="CHEBI:57783"/>
    </ligand>
</feature>
<comment type="cofactor">
    <cofactor evidence="9">
        <name>Mg(2+)</name>
        <dbReference type="ChEBI" id="CHEBI:18420"/>
    </cofactor>
    <cofactor evidence="9">
        <name>Mn(2+)</name>
        <dbReference type="ChEBI" id="CHEBI:29035"/>
    </cofactor>
</comment>
<dbReference type="InterPro" id="IPR036291">
    <property type="entry name" value="NAD(P)-bd_dom_sf"/>
</dbReference>
<feature type="domain" description="1-deoxy-D-xylulose 5-phosphate reductoisomerase C-terminal" evidence="11">
    <location>
        <begin position="145"/>
        <end position="233"/>
    </location>
</feature>
<dbReference type="InterPro" id="IPR026877">
    <property type="entry name" value="DXPR_C"/>
</dbReference>
<evidence type="ECO:0000256" key="2">
    <source>
        <dbReference type="ARBA" id="ARBA00006825"/>
    </source>
</evidence>
<comment type="pathway">
    <text evidence="1 9">Isoprenoid biosynthesis; isopentenyl diphosphate biosynthesis via DXP pathway; isopentenyl diphosphate from 1-deoxy-D-xylulose 5-phosphate: step 1/6.</text>
</comment>
<dbReference type="PANTHER" id="PTHR30525">
    <property type="entry name" value="1-DEOXY-D-XYLULOSE 5-PHOSPHATE REDUCTOISOMERASE"/>
    <property type="match status" value="1"/>
</dbReference>
<evidence type="ECO:0000259" key="10">
    <source>
        <dbReference type="Pfam" id="PF02670"/>
    </source>
</evidence>
<feature type="binding site" evidence="9">
    <location>
        <position position="125"/>
    </location>
    <ligand>
        <name>NADPH</name>
        <dbReference type="ChEBI" id="CHEBI:57783"/>
    </ligand>
</feature>
<feature type="binding site" evidence="9">
    <location>
        <position position="221"/>
    </location>
    <ligand>
        <name>1-deoxy-D-xylulose 5-phosphate</name>
        <dbReference type="ChEBI" id="CHEBI:57792"/>
    </ligand>
</feature>
<feature type="binding site" evidence="9">
    <location>
        <position position="209"/>
    </location>
    <ligand>
        <name>NADPH</name>
        <dbReference type="ChEBI" id="CHEBI:57783"/>
    </ligand>
</feature>
<feature type="binding site" evidence="9">
    <location>
        <position position="222"/>
    </location>
    <ligand>
        <name>1-deoxy-D-xylulose 5-phosphate</name>
        <dbReference type="ChEBI" id="CHEBI:57792"/>
    </ligand>
</feature>
<feature type="binding site" evidence="9">
    <location>
        <position position="150"/>
    </location>
    <ligand>
        <name>1-deoxy-D-xylulose 5-phosphate</name>
        <dbReference type="ChEBI" id="CHEBI:57792"/>
    </ligand>
</feature>
<feature type="binding site" evidence="9">
    <location>
        <position position="149"/>
    </location>
    <ligand>
        <name>Mn(2+)</name>
        <dbReference type="ChEBI" id="CHEBI:29035"/>
    </ligand>
</feature>
<dbReference type="HAMAP" id="MF_00183">
    <property type="entry name" value="DXP_reductoisom"/>
    <property type="match status" value="1"/>
</dbReference>
<feature type="binding site" evidence="9">
    <location>
        <position position="124"/>
    </location>
    <ligand>
        <name>1-deoxy-D-xylulose 5-phosphate</name>
        <dbReference type="ChEBI" id="CHEBI:57792"/>
    </ligand>
</feature>
<feature type="binding site" evidence="9">
    <location>
        <position position="216"/>
    </location>
    <ligand>
        <name>1-deoxy-D-xylulose 5-phosphate</name>
        <dbReference type="ChEBI" id="CHEBI:57792"/>
    </ligand>
</feature>
<feature type="binding site" evidence="9">
    <location>
        <position position="12"/>
    </location>
    <ligand>
        <name>NADPH</name>
        <dbReference type="ChEBI" id="CHEBI:57783"/>
    </ligand>
</feature>
<keyword evidence="3 9" id="KW-0479">Metal-binding</keyword>
<evidence type="ECO:0000256" key="4">
    <source>
        <dbReference type="ARBA" id="ARBA00022857"/>
    </source>
</evidence>
<protein>
    <recommendedName>
        <fullName evidence="9">1-deoxy-D-xylulose 5-phosphate reductoisomerase</fullName>
        <shortName evidence="9">DXP reductoisomerase</shortName>
        <ecNumber evidence="9">1.1.1.267</ecNumber>
    </recommendedName>
    <alternativeName>
        <fullName evidence="9">1-deoxyxylulose-5-phosphate reductoisomerase</fullName>
    </alternativeName>
    <alternativeName>
        <fullName evidence="9">2-C-methyl-D-erythritol 4-phosphate synthase</fullName>
    </alternativeName>
</protein>
<dbReference type="Gene3D" id="1.10.1740.10">
    <property type="match status" value="1"/>
</dbReference>
<dbReference type="PANTHER" id="PTHR30525:SF0">
    <property type="entry name" value="1-DEOXY-D-XYLULOSE 5-PHOSPHATE REDUCTOISOMERASE, CHLOROPLASTIC"/>
    <property type="match status" value="1"/>
</dbReference>
<comment type="caution">
    <text evidence="9">Lacks conserved residue(s) required for the propagation of feature annotation.</text>
</comment>
<dbReference type="RefSeq" id="WP_323722386.1">
    <property type="nucleotide sequence ID" value="NZ_CP110343.1"/>
</dbReference>
<dbReference type="Proteomes" id="UP001325140">
    <property type="component" value="Chromosome"/>
</dbReference>
<dbReference type="Gene3D" id="3.40.50.720">
    <property type="entry name" value="NAD(P)-binding Rossmann-like Domain"/>
    <property type="match status" value="1"/>
</dbReference>
<name>A0ABZ0UNM7_9RICK</name>
<dbReference type="EC" id="1.1.1.267" evidence="9"/>
<evidence type="ECO:0000256" key="8">
    <source>
        <dbReference type="ARBA" id="ARBA00048543"/>
    </source>
</evidence>
<evidence type="ECO:0000256" key="3">
    <source>
        <dbReference type="ARBA" id="ARBA00022723"/>
    </source>
</evidence>
<comment type="function">
    <text evidence="9">Catalyzes the NADPH-dependent rearrangement and reduction of 1-deoxy-D-xylulose-5-phosphate (DXP) to 2-C-methyl-D-erythritol 4-phosphate (MEP).</text>
</comment>
<comment type="catalytic activity">
    <reaction evidence="8">
        <text>2-C-methyl-D-erythritol 4-phosphate + NADP(+) = 1-deoxy-D-xylulose 5-phosphate + NADPH + H(+)</text>
        <dbReference type="Rhea" id="RHEA:13717"/>
        <dbReference type="ChEBI" id="CHEBI:15378"/>
        <dbReference type="ChEBI" id="CHEBI:57783"/>
        <dbReference type="ChEBI" id="CHEBI:57792"/>
        <dbReference type="ChEBI" id="CHEBI:58262"/>
        <dbReference type="ChEBI" id="CHEBI:58349"/>
        <dbReference type="EC" id="1.1.1.267"/>
    </reaction>
    <physiologicalReaction direction="right-to-left" evidence="8">
        <dbReference type="Rhea" id="RHEA:13719"/>
    </physiologicalReaction>
</comment>
<dbReference type="InterPro" id="IPR013644">
    <property type="entry name" value="DXP_reductoisomerase_C"/>
</dbReference>
<evidence type="ECO:0000259" key="12">
    <source>
        <dbReference type="Pfam" id="PF13288"/>
    </source>
</evidence>
<feature type="binding site" evidence="9">
    <location>
        <position position="225"/>
    </location>
    <ligand>
        <name>Mn(2+)</name>
        <dbReference type="ChEBI" id="CHEBI:29035"/>
    </ligand>
</feature>
<feature type="binding site" evidence="9">
    <location>
        <position position="151"/>
    </location>
    <ligand>
        <name>Mn(2+)</name>
        <dbReference type="ChEBI" id="CHEBI:29035"/>
    </ligand>
</feature>